<feature type="coiled-coil region" evidence="1">
    <location>
        <begin position="4"/>
        <end position="38"/>
    </location>
</feature>
<keyword evidence="4" id="KW-1185">Reference proteome</keyword>
<feature type="region of interest" description="Disordered" evidence="2">
    <location>
        <begin position="512"/>
        <end position="576"/>
    </location>
</feature>
<dbReference type="OrthoDB" id="3864188at2759"/>
<evidence type="ECO:0000313" key="4">
    <source>
        <dbReference type="Proteomes" id="UP000799750"/>
    </source>
</evidence>
<proteinExistence type="predicted"/>
<organism evidence="3 4">
    <name type="scientific">Lophium mytilinum</name>
    <dbReference type="NCBI Taxonomy" id="390894"/>
    <lineage>
        <taxon>Eukaryota</taxon>
        <taxon>Fungi</taxon>
        <taxon>Dikarya</taxon>
        <taxon>Ascomycota</taxon>
        <taxon>Pezizomycotina</taxon>
        <taxon>Dothideomycetes</taxon>
        <taxon>Pleosporomycetidae</taxon>
        <taxon>Mytilinidiales</taxon>
        <taxon>Mytilinidiaceae</taxon>
        <taxon>Lophium</taxon>
    </lineage>
</organism>
<evidence type="ECO:0000256" key="1">
    <source>
        <dbReference type="SAM" id="Coils"/>
    </source>
</evidence>
<dbReference type="EMBL" id="MU004186">
    <property type="protein sequence ID" value="KAF2497576.1"/>
    <property type="molecule type" value="Genomic_DNA"/>
</dbReference>
<evidence type="ECO:0000256" key="2">
    <source>
        <dbReference type="SAM" id="MobiDB-lite"/>
    </source>
</evidence>
<feature type="region of interest" description="Disordered" evidence="2">
    <location>
        <begin position="131"/>
        <end position="209"/>
    </location>
</feature>
<accession>A0A6A6QZ67</accession>
<keyword evidence="1" id="KW-0175">Coiled coil</keyword>
<feature type="compositionally biased region" description="Basic and acidic residues" evidence="2">
    <location>
        <begin position="523"/>
        <end position="538"/>
    </location>
</feature>
<dbReference type="Proteomes" id="UP000799750">
    <property type="component" value="Unassembled WGS sequence"/>
</dbReference>
<dbReference type="AlphaFoldDB" id="A0A6A6QZ67"/>
<feature type="region of interest" description="Disordered" evidence="2">
    <location>
        <begin position="60"/>
        <end position="108"/>
    </location>
</feature>
<protein>
    <submittedName>
        <fullName evidence="3">Uncharacterized protein</fullName>
    </submittedName>
</protein>
<name>A0A6A6QZ67_9PEZI</name>
<feature type="compositionally biased region" description="Basic and acidic residues" evidence="2">
    <location>
        <begin position="199"/>
        <end position="209"/>
    </location>
</feature>
<feature type="region of interest" description="Disordered" evidence="2">
    <location>
        <begin position="229"/>
        <end position="263"/>
    </location>
</feature>
<evidence type="ECO:0000313" key="3">
    <source>
        <dbReference type="EMBL" id="KAF2497576.1"/>
    </source>
</evidence>
<feature type="compositionally biased region" description="Pro residues" evidence="2">
    <location>
        <begin position="62"/>
        <end position="76"/>
    </location>
</feature>
<gene>
    <name evidence="3" type="ORF">BU16DRAFT_318283</name>
</gene>
<sequence>MDEEQTMRQIIRRLQRRVENLERDQDEALERLAVVAADLHEVKWTLNDSFRALGELVSNRPSSPPAITPEPAPEPVAAPALESSPVNPARPAHENTPTPNVEATQVEGPVAPEIVTTARFGIDAIATSGVATKSNASTTSSPSPPFLKQEESSNDQAAEAITISSDEDLPQEAEAVVPEPSRRRRFSLAKFGTHSPSSPRDDYHDSRGLEGDYTDSIHYDTYEATAKLEKASPEEPQAVASSSRVTTKAPIPRSTGGLTPPRNKRAYMSRLENYEIIMQVEQDDWREYHCFMCGGNGRKTAASPDFQFLKGIIGIRNHLRDVHSIRLNTKEAMEQCLLRKWPLHEIESLVKGSPDARAVSLRDCAEFEVPLADNPFLVQQSPTKTIVTGSTAGVRNHAVATEASTGQNTLGDDRIEIPEWLGCIIPCADGTYAELRCAICGANTRPKAGPSDEPFYFKGIHGLRYHLEKEHRLFAPTTAANNWVVKLCARRVVPEEQVMELVANGKAAAAKTIPHKMMPTASEQREPGNVRAGGRDTPRSQLSGRKRAVGEQEGFSNSRSRGKRPRDYRGGEASQP</sequence>
<reference evidence="3" key="1">
    <citation type="journal article" date="2020" name="Stud. Mycol.">
        <title>101 Dothideomycetes genomes: a test case for predicting lifestyles and emergence of pathogens.</title>
        <authorList>
            <person name="Haridas S."/>
            <person name="Albert R."/>
            <person name="Binder M."/>
            <person name="Bloem J."/>
            <person name="Labutti K."/>
            <person name="Salamov A."/>
            <person name="Andreopoulos B."/>
            <person name="Baker S."/>
            <person name="Barry K."/>
            <person name="Bills G."/>
            <person name="Bluhm B."/>
            <person name="Cannon C."/>
            <person name="Castanera R."/>
            <person name="Culley D."/>
            <person name="Daum C."/>
            <person name="Ezra D."/>
            <person name="Gonzalez J."/>
            <person name="Henrissat B."/>
            <person name="Kuo A."/>
            <person name="Liang C."/>
            <person name="Lipzen A."/>
            <person name="Lutzoni F."/>
            <person name="Magnuson J."/>
            <person name="Mondo S."/>
            <person name="Nolan M."/>
            <person name="Ohm R."/>
            <person name="Pangilinan J."/>
            <person name="Park H.-J."/>
            <person name="Ramirez L."/>
            <person name="Alfaro M."/>
            <person name="Sun H."/>
            <person name="Tritt A."/>
            <person name="Yoshinaga Y."/>
            <person name="Zwiers L.-H."/>
            <person name="Turgeon B."/>
            <person name="Goodwin S."/>
            <person name="Spatafora J."/>
            <person name="Crous P."/>
            <person name="Grigoriev I."/>
        </authorList>
    </citation>
    <scope>NUCLEOTIDE SEQUENCE</scope>
    <source>
        <strain evidence="3">CBS 269.34</strain>
    </source>
</reference>